<dbReference type="GO" id="GO:0016020">
    <property type="term" value="C:membrane"/>
    <property type="evidence" value="ECO:0007669"/>
    <property type="project" value="TreeGrafter"/>
</dbReference>
<dbReference type="SUPFAM" id="SSF88713">
    <property type="entry name" value="Glycoside hydrolase/deacetylase"/>
    <property type="match status" value="1"/>
</dbReference>
<comment type="similarity">
    <text evidence="2">Belongs to the polysaccharide deacetylase family.</text>
</comment>
<sequence length="297" mass="32194">MRRLLLGLAASLCAFASQAQEVALTFDDLPAHAALPPGETRVGVTARLIAALADVGAPAMGFINGVQTEHEPDSAPVLDLWRAAGQPLANHTWSHMRLDDHSVAAFEADIARNEPMLKRLMGGENWRWLRYPYLAEGKTPEQHAEARRMLAKRGYRVAGVTLDFGDWAYNDPYARCVAKGDEAAVAELEARYMAAAEASLTYARELSRAALGREIPLVLLLHAGAFDARMMPRLLALYRSKGVRFVSLEAATRDAFYGPDAKPSGDAPTTLENTAKAKGVAVPAQGWSVAGLDRVCR</sequence>
<dbReference type="CDD" id="cd10960">
    <property type="entry name" value="CE4_NodB_like_1"/>
    <property type="match status" value="1"/>
</dbReference>
<feature type="chain" id="PRO_5044251847" description="Chitooligosaccharide deacetylase" evidence="7">
    <location>
        <begin position="20"/>
        <end position="297"/>
    </location>
</feature>
<evidence type="ECO:0000256" key="5">
    <source>
        <dbReference type="ARBA" id="ARBA00022801"/>
    </source>
</evidence>
<feature type="domain" description="NodB homology" evidence="8">
    <location>
        <begin position="20"/>
        <end position="246"/>
    </location>
</feature>
<keyword evidence="5" id="KW-0378">Hydrolase</keyword>
<dbReference type="RefSeq" id="WP_369058382.1">
    <property type="nucleotide sequence ID" value="NZ_CP158375.1"/>
</dbReference>
<reference evidence="9" key="1">
    <citation type="submission" date="2024-06" db="EMBL/GenBank/DDBJ databases">
        <title>Caulobacter inopinatus, sp. nov.</title>
        <authorList>
            <person name="Donachie S.P."/>
        </authorList>
    </citation>
    <scope>NUCLEOTIDE SEQUENCE</scope>
    <source>
        <strain evidence="9">73W</strain>
    </source>
</reference>
<gene>
    <name evidence="9" type="ORF">ABOZ73_12000</name>
</gene>
<dbReference type="InterPro" id="IPR002509">
    <property type="entry name" value="NODB_dom"/>
</dbReference>
<protein>
    <recommendedName>
        <fullName evidence="3">Chitooligosaccharide deacetylase</fullName>
    </recommendedName>
    <alternativeName>
        <fullName evidence="6">Nodulation protein B</fullName>
    </alternativeName>
</protein>
<dbReference type="PANTHER" id="PTHR10587:SF133">
    <property type="entry name" value="CHITIN DEACETYLASE 1-RELATED"/>
    <property type="match status" value="1"/>
</dbReference>
<evidence type="ECO:0000256" key="6">
    <source>
        <dbReference type="ARBA" id="ARBA00032976"/>
    </source>
</evidence>
<keyword evidence="4" id="KW-0479">Metal-binding</keyword>
<dbReference type="EMBL" id="CP158375">
    <property type="protein sequence ID" value="XDO95533.1"/>
    <property type="molecule type" value="Genomic_DNA"/>
</dbReference>
<evidence type="ECO:0000256" key="7">
    <source>
        <dbReference type="SAM" id="SignalP"/>
    </source>
</evidence>
<name>A0AB39KPH9_9CAUL</name>
<proteinExistence type="inferred from homology"/>
<organism evidence="9">
    <name type="scientific">Caulobacter sp. 73W</name>
    <dbReference type="NCBI Taxonomy" id="3161137"/>
    <lineage>
        <taxon>Bacteria</taxon>
        <taxon>Pseudomonadati</taxon>
        <taxon>Pseudomonadota</taxon>
        <taxon>Alphaproteobacteria</taxon>
        <taxon>Caulobacterales</taxon>
        <taxon>Caulobacteraceae</taxon>
        <taxon>Caulobacter</taxon>
    </lineage>
</organism>
<evidence type="ECO:0000256" key="2">
    <source>
        <dbReference type="ARBA" id="ARBA00010973"/>
    </source>
</evidence>
<evidence type="ECO:0000256" key="1">
    <source>
        <dbReference type="ARBA" id="ARBA00003236"/>
    </source>
</evidence>
<dbReference type="InterPro" id="IPR011330">
    <property type="entry name" value="Glyco_hydro/deAcase_b/a-brl"/>
</dbReference>
<accession>A0AB39KPH9</accession>
<dbReference type="GO" id="GO:0005975">
    <property type="term" value="P:carbohydrate metabolic process"/>
    <property type="evidence" value="ECO:0007669"/>
    <property type="project" value="InterPro"/>
</dbReference>
<comment type="function">
    <text evidence="1">Is involved in generating a small heat-stable compound (Nod), an acylated oligomer of N-acetylglucosamine, that stimulates mitosis in various plant protoplasts.</text>
</comment>
<feature type="signal peptide" evidence="7">
    <location>
        <begin position="1"/>
        <end position="19"/>
    </location>
</feature>
<dbReference type="InterPro" id="IPR050248">
    <property type="entry name" value="Polysacc_deacetylase_ArnD"/>
</dbReference>
<dbReference type="PROSITE" id="PS51677">
    <property type="entry name" value="NODB"/>
    <property type="match status" value="1"/>
</dbReference>
<dbReference type="GO" id="GO:0016810">
    <property type="term" value="F:hydrolase activity, acting on carbon-nitrogen (but not peptide) bonds"/>
    <property type="evidence" value="ECO:0007669"/>
    <property type="project" value="InterPro"/>
</dbReference>
<evidence type="ECO:0000259" key="8">
    <source>
        <dbReference type="PROSITE" id="PS51677"/>
    </source>
</evidence>
<evidence type="ECO:0000313" key="9">
    <source>
        <dbReference type="EMBL" id="XDO95533.1"/>
    </source>
</evidence>
<keyword evidence="7" id="KW-0732">Signal</keyword>
<dbReference type="Gene3D" id="3.20.20.370">
    <property type="entry name" value="Glycoside hydrolase/deacetylase"/>
    <property type="match status" value="1"/>
</dbReference>
<dbReference type="PANTHER" id="PTHR10587">
    <property type="entry name" value="GLYCOSYL TRANSFERASE-RELATED"/>
    <property type="match status" value="1"/>
</dbReference>
<dbReference type="GO" id="GO:0046872">
    <property type="term" value="F:metal ion binding"/>
    <property type="evidence" value="ECO:0007669"/>
    <property type="project" value="UniProtKB-KW"/>
</dbReference>
<dbReference type="AlphaFoldDB" id="A0AB39KPH9"/>
<evidence type="ECO:0000256" key="4">
    <source>
        <dbReference type="ARBA" id="ARBA00022723"/>
    </source>
</evidence>
<evidence type="ECO:0000256" key="3">
    <source>
        <dbReference type="ARBA" id="ARBA00020071"/>
    </source>
</evidence>
<dbReference type="Pfam" id="PF01522">
    <property type="entry name" value="Polysacc_deac_1"/>
    <property type="match status" value="1"/>
</dbReference>